<dbReference type="InterPro" id="IPR050088">
    <property type="entry name" value="IspD/TarI_cytidylyltransf_bact"/>
</dbReference>
<dbReference type="InterPro" id="IPR029044">
    <property type="entry name" value="Nucleotide-diphossugar_trans"/>
</dbReference>
<evidence type="ECO:0000256" key="5">
    <source>
        <dbReference type="ARBA" id="ARBA00023316"/>
    </source>
</evidence>
<feature type="site" description="Transition state stabilizer" evidence="9">
    <location>
        <position position="18"/>
    </location>
</feature>
<evidence type="ECO:0000256" key="4">
    <source>
        <dbReference type="ARBA" id="ARBA00022944"/>
    </source>
</evidence>
<name>A0A0E1XA47_STAAU</name>
<dbReference type="HAMAP" id="MF_02068">
    <property type="entry name" value="TarI"/>
    <property type="match status" value="1"/>
</dbReference>
<dbReference type="GO" id="GO:0008299">
    <property type="term" value="P:isoprenoid biosynthetic process"/>
    <property type="evidence" value="ECO:0007669"/>
    <property type="project" value="InterPro"/>
</dbReference>
<dbReference type="HOGENOM" id="CLU_061281_2_3_9"/>
<evidence type="ECO:0000256" key="3">
    <source>
        <dbReference type="ARBA" id="ARBA00022695"/>
    </source>
</evidence>
<comment type="caution">
    <text evidence="9">Lacks conserved residue(s) required for the propagation of feature annotation.</text>
</comment>
<dbReference type="GO" id="GO:0071555">
    <property type="term" value="P:cell wall organization"/>
    <property type="evidence" value="ECO:0007669"/>
    <property type="project" value="UniProtKB-KW"/>
</dbReference>
<evidence type="ECO:0000256" key="1">
    <source>
        <dbReference type="ARBA" id="ARBA00004837"/>
    </source>
</evidence>
<evidence type="ECO:0000256" key="8">
    <source>
        <dbReference type="ARBA" id="ARBA00061485"/>
    </source>
</evidence>
<dbReference type="Gene3D" id="3.90.550.10">
    <property type="entry name" value="Spore Coat Polysaccharide Biosynthesis Protein SpsA, Chain A"/>
    <property type="match status" value="1"/>
</dbReference>
<dbReference type="GO" id="GO:1902012">
    <property type="term" value="P:poly(ribitol phosphate) teichoic acid biosynthetic process"/>
    <property type="evidence" value="ECO:0007669"/>
    <property type="project" value="UniProtKB-UniRule"/>
</dbReference>
<evidence type="ECO:0000256" key="6">
    <source>
        <dbReference type="ARBA" id="ARBA00049484"/>
    </source>
</evidence>
<dbReference type="EC" id="2.7.7.40" evidence="9"/>
<gene>
    <name evidence="9" type="primary">tarI</name>
    <name evidence="10" type="ORF">HMPREF0769_10234</name>
</gene>
<dbReference type="NCBIfam" id="NF009924">
    <property type="entry name" value="PRK13385.1"/>
    <property type="match status" value="1"/>
</dbReference>
<dbReference type="InterPro" id="IPR018294">
    <property type="entry name" value="ISPD_synthase_CS"/>
</dbReference>
<dbReference type="NCBIfam" id="NF001183">
    <property type="entry name" value="PRK00155.1-3"/>
    <property type="match status" value="1"/>
</dbReference>
<feature type="site" description="Positions ribitol 5-phosphate for the nucleophilic attack" evidence="9">
    <location>
        <position position="221"/>
    </location>
</feature>
<dbReference type="CDD" id="cd02516">
    <property type="entry name" value="CDP-ME_synthetase"/>
    <property type="match status" value="1"/>
</dbReference>
<dbReference type="EMBL" id="ACJA02000001">
    <property type="protein sequence ID" value="EFH96232.1"/>
    <property type="molecule type" value="Genomic_DNA"/>
</dbReference>
<keyword evidence="4 9" id="KW-0777">Teichoic acid biosynthesis</keyword>
<accession>A0A0E1XA47</accession>
<feature type="binding site" evidence="9">
    <location>
        <begin position="85"/>
        <end position="91"/>
    </location>
    <ligand>
        <name>CTP</name>
        <dbReference type="ChEBI" id="CHEBI:37563"/>
    </ligand>
</feature>
<reference evidence="10" key="1">
    <citation type="submission" date="2010-05" db="EMBL/GenBank/DDBJ databases">
        <authorList>
            <person name="Muzny D."/>
            <person name="Qin X."/>
            <person name="Buhay C."/>
            <person name="Dugan-Rocha S."/>
            <person name="Ding Y."/>
            <person name="Chen G."/>
            <person name="Hawes A."/>
            <person name="Holder M."/>
            <person name="Jhangiani S."/>
            <person name="Johnson A."/>
            <person name="Khan Z."/>
            <person name="Li Z."/>
            <person name="Liu W."/>
            <person name="Liu X."/>
            <person name="Perez L."/>
            <person name="Shen H."/>
            <person name="Wang Q."/>
            <person name="Watt J."/>
            <person name="Xi L."/>
            <person name="Xin Y."/>
            <person name="Zhou J."/>
            <person name="Deng J."/>
            <person name="Jiang H."/>
            <person name="Liu Y."/>
            <person name="Qu J."/>
            <person name="Song X.-Z."/>
            <person name="Zhang L."/>
            <person name="Villasana D."/>
            <person name="Johnson A."/>
            <person name="Liu J."/>
            <person name="Liyanage D."/>
            <person name="Lorensuhewa L."/>
            <person name="Robinson T."/>
            <person name="Song A."/>
            <person name="Song B.-B."/>
            <person name="Dinh H."/>
            <person name="Thornton R."/>
            <person name="Coyle M."/>
            <person name="Francisco L."/>
            <person name="Jackson L."/>
            <person name="Javaid M."/>
            <person name="Korchina V."/>
            <person name="Kovar C."/>
            <person name="Mata R."/>
            <person name="Mathew T."/>
            <person name="Ngo R."/>
            <person name="Nguyen L."/>
            <person name="Nguyen N."/>
            <person name="Okwuonu G."/>
            <person name="Ongeri F."/>
            <person name="Pham C."/>
            <person name="Simmons D."/>
            <person name="Wilczek-Boney K."/>
            <person name="Hale W."/>
            <person name="Jakkamsetti A."/>
            <person name="Pham P."/>
            <person name="Ruth R."/>
            <person name="San Lucas F."/>
            <person name="Warren J."/>
            <person name="Zhang J."/>
            <person name="Zhao Z."/>
            <person name="Zhou C."/>
            <person name="Zhu D."/>
            <person name="Lee S."/>
            <person name="Bess C."/>
            <person name="Blankenburg K."/>
            <person name="Forbes L."/>
            <person name="Fu Q."/>
            <person name="Gubbala S."/>
            <person name="Hirani K."/>
            <person name="Jayaseelan J.C."/>
            <person name="Lara F."/>
            <person name="Munidasa M."/>
            <person name="Palculict T."/>
            <person name="Patil S."/>
            <person name="Pu L.-L."/>
            <person name="Saada N."/>
            <person name="Tang L."/>
            <person name="Weissenberger G."/>
            <person name="Zhu Y."/>
            <person name="Hemphill L."/>
            <person name="Shang Y."/>
            <person name="Youmans B."/>
            <person name="Ayvaz T."/>
            <person name="Ross M."/>
            <person name="Santibanez J."/>
            <person name="Aqrawi P."/>
            <person name="Gross S."/>
            <person name="Joshi V."/>
            <person name="Fowler G."/>
            <person name="Nazareth L."/>
            <person name="Reid J."/>
            <person name="Worley K."/>
            <person name="Petrosino J."/>
            <person name="Highlander S."/>
            <person name="Gibbs R."/>
        </authorList>
    </citation>
    <scope>NUCLEOTIDE SEQUENCE [LARGE SCALE GENOMIC DNA]</scope>
    <source>
        <strain evidence="10">MN8</strain>
    </source>
</reference>
<dbReference type="SUPFAM" id="SSF53448">
    <property type="entry name" value="Nucleotide-diphospho-sugar transferases"/>
    <property type="match status" value="1"/>
</dbReference>
<dbReference type="PANTHER" id="PTHR32125:SF8">
    <property type="entry name" value="RIBITOL-5-PHOSPHATE CYTIDYLYLTRANSFERASE"/>
    <property type="match status" value="1"/>
</dbReference>
<dbReference type="FunFam" id="3.90.550.10:FF:000003">
    <property type="entry name" value="2-C-methyl-D-erythritol 4-phosphate cytidylyltransferase"/>
    <property type="match status" value="1"/>
</dbReference>
<dbReference type="UniPathway" id="UPA00790"/>
<sequence>MEDNMIYAGILAGGIGSRMGNVPLPKQFLDIDNKPILIHTIEKFILVSEFNEIIIATPAQWISHTQDILKKYNITDQRVKVVAGGTDRNETIMNIIDHIRNTQGINDDDVIVTHDAVRPFLTQRIIKENIEVAAKYGAVDTVIEAIDTIVMSKDKQNIHSIPVRNEMYQGQTPQSFNIKLLQDSYRALSSAQKEILSDACKIIVESGHAVKLVRGELYNIKVTTPYDLKVANAIIQGDIADD</sequence>
<keyword evidence="5 9" id="KW-0961">Cell wall biogenesis/degradation</keyword>
<evidence type="ECO:0000256" key="7">
    <source>
        <dbReference type="ARBA" id="ARBA00056549"/>
    </source>
</evidence>
<evidence type="ECO:0000256" key="9">
    <source>
        <dbReference type="HAMAP-Rule" id="MF_02068"/>
    </source>
</evidence>
<keyword evidence="3 9" id="KW-0548">Nucleotidyltransferase</keyword>
<dbReference type="InterPro" id="IPR034709">
    <property type="entry name" value="TarI"/>
</dbReference>
<protein>
    <recommendedName>
        <fullName evidence="9">Ribitol-5-phosphate cytidylyltransferase</fullName>
        <ecNumber evidence="9">2.7.7.40</ecNumber>
    </recommendedName>
</protein>
<comment type="caution">
    <text evidence="10">The sequence shown here is derived from an EMBL/GenBank/DDBJ whole genome shotgun (WGS) entry which is preliminary data.</text>
</comment>
<comment type="function">
    <text evidence="7 9">Catalyzes the transfer of the cytidylyl group of CTP to D-ribitol 5-phosphate.</text>
</comment>
<dbReference type="Pfam" id="PF01128">
    <property type="entry name" value="IspD"/>
    <property type="match status" value="1"/>
</dbReference>
<feature type="binding site" evidence="9">
    <location>
        <begin position="11"/>
        <end position="14"/>
    </location>
    <ligand>
        <name>CTP</name>
        <dbReference type="ChEBI" id="CHEBI:37563"/>
    </ligand>
</feature>
<dbReference type="GO" id="GO:0050518">
    <property type="term" value="F:2-C-methyl-D-erythritol 4-phosphate cytidylyltransferase activity"/>
    <property type="evidence" value="ECO:0007669"/>
    <property type="project" value="TreeGrafter"/>
</dbReference>
<proteinExistence type="inferred from homology"/>
<comment type="similarity">
    <text evidence="8 9">Belongs to the IspD/TarI cytidylyltransferase family. TarI subfamily.</text>
</comment>
<keyword evidence="2 9" id="KW-0808">Transferase</keyword>
<evidence type="ECO:0000256" key="2">
    <source>
        <dbReference type="ARBA" id="ARBA00022679"/>
    </source>
</evidence>
<organism evidence="10">
    <name type="scientific">Staphylococcus aureus subsp. aureus MN8</name>
    <dbReference type="NCBI Taxonomy" id="548470"/>
    <lineage>
        <taxon>Bacteria</taxon>
        <taxon>Bacillati</taxon>
        <taxon>Bacillota</taxon>
        <taxon>Bacilli</taxon>
        <taxon>Bacillales</taxon>
        <taxon>Staphylococcaceae</taxon>
        <taxon>Staphylococcus</taxon>
    </lineage>
</organism>
<dbReference type="PANTHER" id="PTHR32125">
    <property type="entry name" value="2-C-METHYL-D-ERYTHRITOL 4-PHOSPHATE CYTIDYLYLTRANSFERASE, CHLOROPLASTIC"/>
    <property type="match status" value="1"/>
</dbReference>
<feature type="site" description="Positions ribitol 5-phosphate for the nucleophilic attack" evidence="9">
    <location>
        <position position="164"/>
    </location>
</feature>
<dbReference type="AlphaFoldDB" id="A0A0E1XA47"/>
<evidence type="ECO:0000313" key="10">
    <source>
        <dbReference type="EMBL" id="EFH96232.1"/>
    </source>
</evidence>
<dbReference type="GO" id="GO:0047349">
    <property type="term" value="F:D-ribitol-5-phosphate cytidylyltransferase activity"/>
    <property type="evidence" value="ECO:0007669"/>
    <property type="project" value="UniProtKB-UniRule"/>
</dbReference>
<dbReference type="InterPro" id="IPR034683">
    <property type="entry name" value="IspD/TarI"/>
</dbReference>
<comment type="catalytic activity">
    <reaction evidence="6 9">
        <text>D-ribitol 5-phosphate + CTP + H(+) = CDP-L-ribitol + diphosphate</text>
        <dbReference type="Rhea" id="RHEA:12456"/>
        <dbReference type="ChEBI" id="CHEBI:15378"/>
        <dbReference type="ChEBI" id="CHEBI:33019"/>
        <dbReference type="ChEBI" id="CHEBI:37563"/>
        <dbReference type="ChEBI" id="CHEBI:57608"/>
        <dbReference type="ChEBI" id="CHEBI:57695"/>
        <dbReference type="EC" id="2.7.7.40"/>
    </reaction>
</comment>
<comment type="pathway">
    <text evidence="1 9">Cell wall biogenesis; poly(ribitol phosphate) teichoic acid biosynthesis.</text>
</comment>
<dbReference type="PROSITE" id="PS01295">
    <property type="entry name" value="ISPD"/>
    <property type="match status" value="1"/>
</dbReference>
<feature type="site" description="Transition state stabilizer" evidence="9">
    <location>
        <position position="26"/>
    </location>
</feature>
<dbReference type="Proteomes" id="UP000003455">
    <property type="component" value="Chromosome"/>
</dbReference>